<evidence type="ECO:0008006" key="3">
    <source>
        <dbReference type="Google" id="ProtNLM"/>
    </source>
</evidence>
<protein>
    <recommendedName>
        <fullName evidence="3">DUF805 domain-containing protein</fullName>
    </recommendedName>
</protein>
<dbReference type="AlphaFoldDB" id="A0A2V3DRH7"/>
<organism evidence="1 2">
    <name type="scientific">Arthrobacter psychrochitiniphilus</name>
    <dbReference type="NCBI Taxonomy" id="291045"/>
    <lineage>
        <taxon>Bacteria</taxon>
        <taxon>Bacillati</taxon>
        <taxon>Actinomycetota</taxon>
        <taxon>Actinomycetes</taxon>
        <taxon>Micrococcales</taxon>
        <taxon>Micrococcaceae</taxon>
        <taxon>Arthrobacter</taxon>
    </lineage>
</organism>
<dbReference type="OrthoDB" id="9812349at2"/>
<dbReference type="Pfam" id="PF05656">
    <property type="entry name" value="DUF805"/>
    <property type="match status" value="1"/>
</dbReference>
<gene>
    <name evidence="1" type="ORF">CVS29_11675</name>
</gene>
<dbReference type="Proteomes" id="UP000246303">
    <property type="component" value="Unassembled WGS sequence"/>
</dbReference>
<dbReference type="InterPro" id="IPR008523">
    <property type="entry name" value="DUF805"/>
</dbReference>
<dbReference type="GO" id="GO:0005886">
    <property type="term" value="C:plasma membrane"/>
    <property type="evidence" value="ECO:0007669"/>
    <property type="project" value="TreeGrafter"/>
</dbReference>
<dbReference type="PANTHER" id="PTHR34980:SF2">
    <property type="entry name" value="INNER MEMBRANE PROTEIN YHAH-RELATED"/>
    <property type="match status" value="1"/>
</dbReference>
<dbReference type="RefSeq" id="WP_110106487.1">
    <property type="nucleotide sequence ID" value="NZ_JACBZZ010000001.1"/>
</dbReference>
<dbReference type="EMBL" id="QHLZ01000006">
    <property type="protein sequence ID" value="PXA65311.1"/>
    <property type="molecule type" value="Genomic_DNA"/>
</dbReference>
<accession>A0A2V3DRH7</accession>
<proteinExistence type="predicted"/>
<dbReference type="PANTHER" id="PTHR34980">
    <property type="entry name" value="INNER MEMBRANE PROTEIN-RELATED-RELATED"/>
    <property type="match status" value="1"/>
</dbReference>
<reference evidence="1 2" key="1">
    <citation type="submission" date="2018-05" db="EMBL/GenBank/DDBJ databases">
        <title>Genetic diversity of glacier-inhabiting Cryobacterium bacteria in China and description of Cryobacterium mengkeensis sp. nov. and Arthrobacter glacialis sp. nov.</title>
        <authorList>
            <person name="Liu Q."/>
            <person name="Xin Y.-H."/>
        </authorList>
    </citation>
    <scope>NUCLEOTIDE SEQUENCE [LARGE SCALE GENOMIC DNA]</scope>
    <source>
        <strain evidence="1 2">GP3</strain>
    </source>
</reference>
<keyword evidence="2" id="KW-1185">Reference proteome</keyword>
<evidence type="ECO:0000313" key="2">
    <source>
        <dbReference type="Proteomes" id="UP000246303"/>
    </source>
</evidence>
<sequence>MTNPEHHPQHHRVIPGYFGPAEAAPVSVPVTQAQAPQPLGQQVQEWQMPASVPPYVTPSMSYGSADSASQPMVGATPLQAVGRFYKKYGTFSGRASRSEFWWVLFFMAAVFVITAMVNSATSDWVVNAYITFVFVSFVPMLALTARRLHDANLPGLLTILVLIPWVGFLIIGGLACKSSKPGGSRFDRLQPERARLQARKHQR</sequence>
<evidence type="ECO:0000313" key="1">
    <source>
        <dbReference type="EMBL" id="PXA65311.1"/>
    </source>
</evidence>
<name>A0A2V3DRH7_9MICC</name>
<comment type="caution">
    <text evidence="1">The sequence shown here is derived from an EMBL/GenBank/DDBJ whole genome shotgun (WGS) entry which is preliminary data.</text>
</comment>